<proteinExistence type="predicted"/>
<dbReference type="SUPFAM" id="SSF118310">
    <property type="entry name" value="AN1-like Zinc finger"/>
    <property type="match status" value="1"/>
</dbReference>
<dbReference type="Gene3D" id="4.10.1110.10">
    <property type="entry name" value="AN1-like Zinc finger"/>
    <property type="match status" value="1"/>
</dbReference>
<organism evidence="1 2">
    <name type="scientific">Tripterygium wilfordii</name>
    <name type="common">Thunder God vine</name>
    <dbReference type="NCBI Taxonomy" id="458696"/>
    <lineage>
        <taxon>Eukaryota</taxon>
        <taxon>Viridiplantae</taxon>
        <taxon>Streptophyta</taxon>
        <taxon>Embryophyta</taxon>
        <taxon>Tracheophyta</taxon>
        <taxon>Spermatophyta</taxon>
        <taxon>Magnoliopsida</taxon>
        <taxon>eudicotyledons</taxon>
        <taxon>Gunneridae</taxon>
        <taxon>Pentapetalae</taxon>
        <taxon>rosids</taxon>
        <taxon>fabids</taxon>
        <taxon>Celastrales</taxon>
        <taxon>Celastraceae</taxon>
        <taxon>Tripterygium</taxon>
    </lineage>
</organism>
<keyword evidence="2" id="KW-1185">Reference proteome</keyword>
<gene>
    <name evidence="1" type="ORF">HS088_TW01G00586</name>
</gene>
<sequence length="94" mass="10541">MSMSRARPSPYSPHWNCCLHLSTQMQRMEKRVQNGGAPLVGNALVWWGGDVFGAVHRYSDKHGCSYDYLSAASWRAIAIANANPVFMTKKLDKI</sequence>
<evidence type="ECO:0000313" key="2">
    <source>
        <dbReference type="Proteomes" id="UP000593562"/>
    </source>
</evidence>
<accession>A0A7J7E1Z7</accession>
<dbReference type="InterPro" id="IPR035896">
    <property type="entry name" value="AN1-like_Znf"/>
</dbReference>
<dbReference type="InParanoid" id="A0A7J7E1Z7"/>
<dbReference type="EMBL" id="JAAARO010000001">
    <property type="protein sequence ID" value="KAF5752670.1"/>
    <property type="molecule type" value="Genomic_DNA"/>
</dbReference>
<dbReference type="Proteomes" id="UP000593562">
    <property type="component" value="Unassembled WGS sequence"/>
</dbReference>
<dbReference type="AlphaFoldDB" id="A0A7J7E1Z7"/>
<reference evidence="1 2" key="1">
    <citation type="journal article" date="2020" name="Nat. Commun.">
        <title>Genome of Tripterygium wilfordii and identification of cytochrome P450 involved in triptolide biosynthesis.</title>
        <authorList>
            <person name="Tu L."/>
            <person name="Su P."/>
            <person name="Zhang Z."/>
            <person name="Gao L."/>
            <person name="Wang J."/>
            <person name="Hu T."/>
            <person name="Zhou J."/>
            <person name="Zhang Y."/>
            <person name="Zhao Y."/>
            <person name="Liu Y."/>
            <person name="Song Y."/>
            <person name="Tong Y."/>
            <person name="Lu Y."/>
            <person name="Yang J."/>
            <person name="Xu C."/>
            <person name="Jia M."/>
            <person name="Peters R.J."/>
            <person name="Huang L."/>
            <person name="Gao W."/>
        </authorList>
    </citation>
    <scope>NUCLEOTIDE SEQUENCE [LARGE SCALE GENOMIC DNA]</scope>
    <source>
        <strain evidence="2">cv. XIE 37</strain>
        <tissue evidence="1">Leaf</tissue>
    </source>
</reference>
<name>A0A7J7E1Z7_TRIWF</name>
<protein>
    <submittedName>
        <fullName evidence="1">Zinc finger A20 and AN1 domain-containing stress-associated protein 8-like</fullName>
    </submittedName>
</protein>
<evidence type="ECO:0000313" key="1">
    <source>
        <dbReference type="EMBL" id="KAF5752670.1"/>
    </source>
</evidence>
<comment type="caution">
    <text evidence="1">The sequence shown here is derived from an EMBL/GenBank/DDBJ whole genome shotgun (WGS) entry which is preliminary data.</text>
</comment>